<comment type="caution">
    <text evidence="1">The sequence shown here is derived from an EMBL/GenBank/DDBJ whole genome shotgun (WGS) entry which is preliminary data.</text>
</comment>
<accession>A0ACC6P5V5</accession>
<protein>
    <submittedName>
        <fullName evidence="1">VCBS domain-containing protein</fullName>
    </submittedName>
</protein>
<gene>
    <name evidence="1" type="ORF">RV045_14280</name>
</gene>
<evidence type="ECO:0000313" key="2">
    <source>
        <dbReference type="Proteomes" id="UP001364695"/>
    </source>
</evidence>
<feature type="non-terminal residue" evidence="1">
    <location>
        <position position="391"/>
    </location>
</feature>
<organism evidence="1 2">
    <name type="scientific">Amphibiibacter pelophylacis</name>
    <dbReference type="NCBI Taxonomy" id="1799477"/>
    <lineage>
        <taxon>Bacteria</taxon>
        <taxon>Pseudomonadati</taxon>
        <taxon>Pseudomonadota</taxon>
        <taxon>Betaproteobacteria</taxon>
        <taxon>Burkholderiales</taxon>
        <taxon>Sphaerotilaceae</taxon>
        <taxon>Amphibiibacter</taxon>
    </lineage>
</organism>
<dbReference type="Proteomes" id="UP001364695">
    <property type="component" value="Unassembled WGS sequence"/>
</dbReference>
<keyword evidence="2" id="KW-1185">Reference proteome</keyword>
<sequence length="391" mass="39678">TKSTVTITVNGTNDAATVTGTQTATVTESNGSSVVTAQGTVTVNDVDRGESGVREGTYTGQYGKIVLDANGQWTYTLDQSKPAVTGLNDGGKLTDTVKYFTADGTEQSITVTINGSNALASITGTGTGTVTEDTVTSASGKLTVTDLDAGQAAMVPGTQTGTYGKLVLQADGAWKYELDAAKSQPLKGGETVSEVFTVSSVDGTKSTVTITVKGTNDAATVTGTQTATVTESNGSSTVTAKGTVTVNDVDRGEGGVREGTYTGQYGKVVLDANGQWTYTLDQSKPAVTGLNDGGKLTDTVKYFTADGTEHSITVTINGSNALASITGTGTGTVTEDTSPSVSGKLTVTDLDAGQAAMVPGTQNGAYGKLVLQADGAWKYELDAAKSQPLKG</sequence>
<name>A0ACC6P5V5_9BURK</name>
<feature type="non-terminal residue" evidence="1">
    <location>
        <position position="1"/>
    </location>
</feature>
<reference evidence="1" key="1">
    <citation type="submission" date="2023-10" db="EMBL/GenBank/DDBJ databases">
        <title>Amphibacter perezi, gen. nov., sp. nov. a novel taxa of the family Comamonadaceae, class Betaproteobacteria isolated from the skin microbiota of Pelophylax perezi from different populations.</title>
        <authorList>
            <person name="Costa S."/>
            <person name="Proenca D.N."/>
            <person name="Lopes I."/>
            <person name="Morais P.V."/>
        </authorList>
    </citation>
    <scope>NUCLEOTIDE SEQUENCE</scope>
    <source>
        <strain evidence="1">SL12-8</strain>
    </source>
</reference>
<dbReference type="EMBL" id="JAWDIE010000043">
    <property type="protein sequence ID" value="MEJ7139584.1"/>
    <property type="molecule type" value="Genomic_DNA"/>
</dbReference>
<proteinExistence type="predicted"/>
<evidence type="ECO:0000313" key="1">
    <source>
        <dbReference type="EMBL" id="MEJ7139584.1"/>
    </source>
</evidence>